<feature type="region of interest" description="Disordered" evidence="1">
    <location>
        <begin position="40"/>
        <end position="77"/>
    </location>
</feature>
<dbReference type="GeneID" id="5716017"/>
<dbReference type="OrthoDB" id="548006at2759"/>
<dbReference type="KEGG" id="cre:CHLRE_07g331962v5"/>
<dbReference type="Gramene" id="PNW80844">
    <property type="protein sequence ID" value="PNW80844"/>
    <property type="gene ID" value="CHLRE_07g331962v5"/>
</dbReference>
<reference evidence="2 3" key="1">
    <citation type="journal article" date="2007" name="Science">
        <title>The Chlamydomonas genome reveals the evolution of key animal and plant functions.</title>
        <authorList>
            <person name="Merchant S.S."/>
            <person name="Prochnik S.E."/>
            <person name="Vallon O."/>
            <person name="Harris E.H."/>
            <person name="Karpowicz S.J."/>
            <person name="Witman G.B."/>
            <person name="Terry A."/>
            <person name="Salamov A."/>
            <person name="Fritz-Laylin L.K."/>
            <person name="Marechal-Drouard L."/>
            <person name="Marshall W.F."/>
            <person name="Qu L.H."/>
            <person name="Nelson D.R."/>
            <person name="Sanderfoot A.A."/>
            <person name="Spalding M.H."/>
            <person name="Kapitonov V.V."/>
            <person name="Ren Q."/>
            <person name="Ferris P."/>
            <person name="Lindquist E."/>
            <person name="Shapiro H."/>
            <person name="Lucas S.M."/>
            <person name="Grimwood J."/>
            <person name="Schmutz J."/>
            <person name="Cardol P."/>
            <person name="Cerutti H."/>
            <person name="Chanfreau G."/>
            <person name="Chen C.L."/>
            <person name="Cognat V."/>
            <person name="Croft M.T."/>
            <person name="Dent R."/>
            <person name="Dutcher S."/>
            <person name="Fernandez E."/>
            <person name="Fukuzawa H."/>
            <person name="Gonzalez-Ballester D."/>
            <person name="Gonzalez-Halphen D."/>
            <person name="Hallmann A."/>
            <person name="Hanikenne M."/>
            <person name="Hippler M."/>
            <person name="Inwood W."/>
            <person name="Jabbari K."/>
            <person name="Kalanon M."/>
            <person name="Kuras R."/>
            <person name="Lefebvre P.A."/>
            <person name="Lemaire S.D."/>
            <person name="Lobanov A.V."/>
            <person name="Lohr M."/>
            <person name="Manuell A."/>
            <person name="Meier I."/>
            <person name="Mets L."/>
            <person name="Mittag M."/>
            <person name="Mittelmeier T."/>
            <person name="Moroney J.V."/>
            <person name="Moseley J."/>
            <person name="Napoli C."/>
            <person name="Nedelcu A.M."/>
            <person name="Niyogi K."/>
            <person name="Novoselov S.V."/>
            <person name="Paulsen I.T."/>
            <person name="Pazour G."/>
            <person name="Purton S."/>
            <person name="Ral J.P."/>
            <person name="Riano-Pachon D.M."/>
            <person name="Riekhof W."/>
            <person name="Rymarquis L."/>
            <person name="Schroda M."/>
            <person name="Stern D."/>
            <person name="Umen J."/>
            <person name="Willows R."/>
            <person name="Wilson N."/>
            <person name="Zimmer S.L."/>
            <person name="Allmer J."/>
            <person name="Balk J."/>
            <person name="Bisova K."/>
            <person name="Chen C.J."/>
            <person name="Elias M."/>
            <person name="Gendler K."/>
            <person name="Hauser C."/>
            <person name="Lamb M.R."/>
            <person name="Ledford H."/>
            <person name="Long J.C."/>
            <person name="Minagawa J."/>
            <person name="Page M.D."/>
            <person name="Pan J."/>
            <person name="Pootakham W."/>
            <person name="Roje S."/>
            <person name="Rose A."/>
            <person name="Stahlberg E."/>
            <person name="Terauchi A.M."/>
            <person name="Yang P."/>
            <person name="Ball S."/>
            <person name="Bowler C."/>
            <person name="Dieckmann C.L."/>
            <person name="Gladyshev V.N."/>
            <person name="Green P."/>
            <person name="Jorgensen R."/>
            <person name="Mayfield S."/>
            <person name="Mueller-Roeber B."/>
            <person name="Rajamani S."/>
            <person name="Sayre R.T."/>
            <person name="Brokstein P."/>
            <person name="Dubchak I."/>
            <person name="Goodstein D."/>
            <person name="Hornick L."/>
            <person name="Huang Y.W."/>
            <person name="Jhaveri J."/>
            <person name="Luo Y."/>
            <person name="Martinez D."/>
            <person name="Ngau W.C."/>
            <person name="Otillar B."/>
            <person name="Poliakov A."/>
            <person name="Porter A."/>
            <person name="Szajkowski L."/>
            <person name="Werner G."/>
            <person name="Zhou K."/>
            <person name="Grigoriev I.V."/>
            <person name="Rokhsar D.S."/>
            <person name="Grossman A.R."/>
        </authorList>
    </citation>
    <scope>NUCLEOTIDE SEQUENCE [LARGE SCALE GENOMIC DNA]</scope>
    <source>
        <strain evidence="3">CC-503</strain>
    </source>
</reference>
<dbReference type="Proteomes" id="UP000006906">
    <property type="component" value="Chromosome 7"/>
</dbReference>
<name>A0A2K3DJW8_CHLRE</name>
<dbReference type="AlphaFoldDB" id="A0A2K3DJW8"/>
<sequence>MRSAVLVRLNGSAQQVSSRAGWGIARSTTRRHQVARLRLCRRTAVTPGGSSGGTDDSDSTDAFEAAGAPPAWRERLQPGVQWKVQWQVGAGAAPSSTSASPAVGGAPGSPQPPAADSGPECSSGANSGGPNTDFKSSFKWTRFDRGSAVRAAALADSGWDEATFETRLTDLAAVLPDLRRRLPELPLAVLLAALRNPRAAAAQVVTLKAALPGLDVGALMLCHPPFMDPDAWPPARLAAGAAHAAAVLGGQVAAEGVLQWYPPLLDPELLDGSVAQLRRLVPQLVNRHLPPVGMAAATNTEAALDEQLGGKGQPRGTPAGARSRNEPDSKELVHLLGIVMKRAAGEEGGERGPAPWWEAPF</sequence>
<proteinExistence type="predicted"/>
<dbReference type="EMBL" id="CM008968">
    <property type="protein sequence ID" value="PNW80844.1"/>
    <property type="molecule type" value="Genomic_DNA"/>
</dbReference>
<evidence type="ECO:0000313" key="2">
    <source>
        <dbReference type="EMBL" id="PNW80844.1"/>
    </source>
</evidence>
<feature type="region of interest" description="Disordered" evidence="1">
    <location>
        <begin position="91"/>
        <end position="133"/>
    </location>
</feature>
<dbReference type="PaxDb" id="3055-EDP05874"/>
<evidence type="ECO:0000313" key="3">
    <source>
        <dbReference type="Proteomes" id="UP000006906"/>
    </source>
</evidence>
<protein>
    <submittedName>
        <fullName evidence="2">Uncharacterized protein</fullName>
    </submittedName>
</protein>
<accession>A0A2K3DJW8</accession>
<feature type="compositionally biased region" description="Polar residues" evidence="1">
    <location>
        <begin position="123"/>
        <end position="133"/>
    </location>
</feature>
<dbReference type="InParanoid" id="A0A2K3DJW8"/>
<organism evidence="2 3">
    <name type="scientific">Chlamydomonas reinhardtii</name>
    <name type="common">Chlamydomonas smithii</name>
    <dbReference type="NCBI Taxonomy" id="3055"/>
    <lineage>
        <taxon>Eukaryota</taxon>
        <taxon>Viridiplantae</taxon>
        <taxon>Chlorophyta</taxon>
        <taxon>core chlorophytes</taxon>
        <taxon>Chlorophyceae</taxon>
        <taxon>CS clade</taxon>
        <taxon>Chlamydomonadales</taxon>
        <taxon>Chlamydomonadaceae</taxon>
        <taxon>Chlamydomonas</taxon>
    </lineage>
</organism>
<feature type="compositionally biased region" description="Low complexity" evidence="1">
    <location>
        <begin position="91"/>
        <end position="104"/>
    </location>
</feature>
<keyword evidence="3" id="KW-1185">Reference proteome</keyword>
<evidence type="ECO:0000256" key="1">
    <source>
        <dbReference type="SAM" id="MobiDB-lite"/>
    </source>
</evidence>
<gene>
    <name evidence="2" type="ORF">CHLRE_07g331962v5</name>
</gene>
<dbReference type="ExpressionAtlas" id="A0A2K3DJW8">
    <property type="expression patterns" value="baseline"/>
</dbReference>
<dbReference type="RefSeq" id="XP_001690615.2">
    <property type="nucleotide sequence ID" value="XM_001690563.2"/>
</dbReference>
<feature type="region of interest" description="Disordered" evidence="1">
    <location>
        <begin position="305"/>
        <end position="328"/>
    </location>
</feature>